<dbReference type="PANTHER" id="PTHR34806">
    <property type="entry name" value="HIGH-AFFINITY NITRATE TRANSPORTER 3.2"/>
    <property type="match status" value="1"/>
</dbReference>
<proteinExistence type="predicted"/>
<keyword evidence="1" id="KW-0812">Transmembrane</keyword>
<dbReference type="InterPro" id="IPR016605">
    <property type="entry name" value="Transptr_NO3_Nar2"/>
</dbReference>
<keyword evidence="1" id="KW-0472">Membrane</keyword>
<organism evidence="2">
    <name type="scientific">Sesamum radiatum</name>
    <name type="common">Black benniseed</name>
    <dbReference type="NCBI Taxonomy" id="300843"/>
    <lineage>
        <taxon>Eukaryota</taxon>
        <taxon>Viridiplantae</taxon>
        <taxon>Streptophyta</taxon>
        <taxon>Embryophyta</taxon>
        <taxon>Tracheophyta</taxon>
        <taxon>Spermatophyta</taxon>
        <taxon>Magnoliopsida</taxon>
        <taxon>eudicotyledons</taxon>
        <taxon>Gunneridae</taxon>
        <taxon>Pentapetalae</taxon>
        <taxon>asterids</taxon>
        <taxon>lamiids</taxon>
        <taxon>Lamiales</taxon>
        <taxon>Pedaliaceae</taxon>
        <taxon>Sesamum</taxon>
    </lineage>
</organism>
<dbReference type="EMBL" id="JACGWJ010000009">
    <property type="protein sequence ID" value="KAL0399722.1"/>
    <property type="molecule type" value="Genomic_DNA"/>
</dbReference>
<dbReference type="Pfam" id="PF16974">
    <property type="entry name" value="NAR2"/>
    <property type="match status" value="1"/>
</dbReference>
<name>A0AAW2T530_SESRA</name>
<gene>
    <name evidence="2" type="ORF">Sradi_2315500</name>
</gene>
<sequence length="92" mass="10516">MGDTQNFAQMIERDVPIAVYFVRAYAYNSSHNEVAHGQTTDAKKSRNLFKVQAINKRHSSRDIVFVCFFAFALLLVVGFMVLEKRGWNSAKN</sequence>
<protein>
    <submittedName>
        <fullName evidence="2">Uncharacterized protein</fullName>
    </submittedName>
</protein>
<reference evidence="2" key="2">
    <citation type="journal article" date="2024" name="Plant">
        <title>Genomic evolution and insights into agronomic trait innovations of Sesamum species.</title>
        <authorList>
            <person name="Miao H."/>
            <person name="Wang L."/>
            <person name="Qu L."/>
            <person name="Liu H."/>
            <person name="Sun Y."/>
            <person name="Le M."/>
            <person name="Wang Q."/>
            <person name="Wei S."/>
            <person name="Zheng Y."/>
            <person name="Lin W."/>
            <person name="Duan Y."/>
            <person name="Cao H."/>
            <person name="Xiong S."/>
            <person name="Wang X."/>
            <person name="Wei L."/>
            <person name="Li C."/>
            <person name="Ma Q."/>
            <person name="Ju M."/>
            <person name="Zhao R."/>
            <person name="Li G."/>
            <person name="Mu C."/>
            <person name="Tian Q."/>
            <person name="Mei H."/>
            <person name="Zhang T."/>
            <person name="Gao T."/>
            <person name="Zhang H."/>
        </authorList>
    </citation>
    <scope>NUCLEOTIDE SEQUENCE</scope>
    <source>
        <strain evidence="2">G02</strain>
    </source>
</reference>
<keyword evidence="1" id="KW-1133">Transmembrane helix</keyword>
<evidence type="ECO:0000256" key="1">
    <source>
        <dbReference type="SAM" id="Phobius"/>
    </source>
</evidence>
<dbReference type="GO" id="GO:0015112">
    <property type="term" value="F:nitrate transmembrane transporter activity"/>
    <property type="evidence" value="ECO:0007669"/>
    <property type="project" value="TreeGrafter"/>
</dbReference>
<evidence type="ECO:0000313" key="2">
    <source>
        <dbReference type="EMBL" id="KAL0399722.1"/>
    </source>
</evidence>
<reference evidence="2" key="1">
    <citation type="submission" date="2020-06" db="EMBL/GenBank/DDBJ databases">
        <authorList>
            <person name="Li T."/>
            <person name="Hu X."/>
            <person name="Zhang T."/>
            <person name="Song X."/>
            <person name="Zhang H."/>
            <person name="Dai N."/>
            <person name="Sheng W."/>
            <person name="Hou X."/>
            <person name="Wei L."/>
        </authorList>
    </citation>
    <scope>NUCLEOTIDE SEQUENCE</scope>
    <source>
        <strain evidence="2">G02</strain>
        <tissue evidence="2">Leaf</tissue>
    </source>
</reference>
<dbReference type="GO" id="GO:0010167">
    <property type="term" value="P:response to nitrate"/>
    <property type="evidence" value="ECO:0007669"/>
    <property type="project" value="InterPro"/>
</dbReference>
<dbReference type="GO" id="GO:0005886">
    <property type="term" value="C:plasma membrane"/>
    <property type="evidence" value="ECO:0007669"/>
    <property type="project" value="TreeGrafter"/>
</dbReference>
<comment type="caution">
    <text evidence="2">The sequence shown here is derived from an EMBL/GenBank/DDBJ whole genome shotgun (WGS) entry which is preliminary data.</text>
</comment>
<dbReference type="PANTHER" id="PTHR34806:SF1">
    <property type="entry name" value="HIGH-AFFINITY NITRATE TRANSPORTER 3.1"/>
    <property type="match status" value="1"/>
</dbReference>
<accession>A0AAW2T530</accession>
<dbReference type="AlphaFoldDB" id="A0AAW2T530"/>
<feature type="transmembrane region" description="Helical" evidence="1">
    <location>
        <begin position="63"/>
        <end position="82"/>
    </location>
</feature>